<dbReference type="GO" id="GO:0016020">
    <property type="term" value="C:membrane"/>
    <property type="evidence" value="ECO:0007669"/>
    <property type="project" value="UniProtKB-SubCell"/>
</dbReference>
<evidence type="ECO:0000256" key="6">
    <source>
        <dbReference type="ARBA" id="ARBA00023136"/>
    </source>
</evidence>
<dbReference type="SUPFAM" id="SSF103473">
    <property type="entry name" value="MFS general substrate transporter"/>
    <property type="match status" value="1"/>
</dbReference>
<dbReference type="KEGG" id="aten:116289665"/>
<feature type="transmembrane region" description="Helical" evidence="7">
    <location>
        <begin position="227"/>
        <end position="247"/>
    </location>
</feature>
<feature type="transmembrane region" description="Helical" evidence="7">
    <location>
        <begin position="323"/>
        <end position="349"/>
    </location>
</feature>
<evidence type="ECO:0000313" key="8">
    <source>
        <dbReference type="Proteomes" id="UP000515163"/>
    </source>
</evidence>
<dbReference type="RefSeq" id="XP_031552474.1">
    <property type="nucleotide sequence ID" value="XM_031696614.1"/>
</dbReference>
<keyword evidence="5 7" id="KW-1133">Transmembrane helix</keyword>
<dbReference type="GO" id="GO:0015833">
    <property type="term" value="P:peptide transport"/>
    <property type="evidence" value="ECO:0007669"/>
    <property type="project" value="UniProtKB-KW"/>
</dbReference>
<keyword evidence="6 7" id="KW-0472">Membrane</keyword>
<evidence type="ECO:0000256" key="1">
    <source>
        <dbReference type="ARBA" id="ARBA00004141"/>
    </source>
</evidence>
<dbReference type="GO" id="GO:0022857">
    <property type="term" value="F:transmembrane transporter activity"/>
    <property type="evidence" value="ECO:0007669"/>
    <property type="project" value="InterPro"/>
</dbReference>
<dbReference type="OrthoDB" id="8904098at2759"/>
<evidence type="ECO:0000256" key="2">
    <source>
        <dbReference type="ARBA" id="ARBA00005982"/>
    </source>
</evidence>
<organism evidence="8 9">
    <name type="scientific">Actinia tenebrosa</name>
    <name type="common">Australian red waratah sea anemone</name>
    <dbReference type="NCBI Taxonomy" id="6105"/>
    <lineage>
        <taxon>Eukaryota</taxon>
        <taxon>Metazoa</taxon>
        <taxon>Cnidaria</taxon>
        <taxon>Anthozoa</taxon>
        <taxon>Hexacorallia</taxon>
        <taxon>Actiniaria</taxon>
        <taxon>Actiniidae</taxon>
        <taxon>Actinia</taxon>
    </lineage>
</organism>
<keyword evidence="4" id="KW-0813">Transport</keyword>
<evidence type="ECO:0000256" key="7">
    <source>
        <dbReference type="SAM" id="Phobius"/>
    </source>
</evidence>
<gene>
    <name evidence="9" type="primary">LOC116289665</name>
</gene>
<feature type="transmembrane region" description="Helical" evidence="7">
    <location>
        <begin position="117"/>
        <end position="138"/>
    </location>
</feature>
<feature type="transmembrane region" description="Helical" evidence="7">
    <location>
        <begin position="411"/>
        <end position="432"/>
    </location>
</feature>
<dbReference type="Proteomes" id="UP000515163">
    <property type="component" value="Unplaced"/>
</dbReference>
<keyword evidence="4" id="KW-0571">Peptide transport</keyword>
<feature type="transmembrane region" description="Helical" evidence="7">
    <location>
        <begin position="543"/>
        <end position="563"/>
    </location>
</feature>
<dbReference type="PANTHER" id="PTHR11654">
    <property type="entry name" value="OLIGOPEPTIDE TRANSPORTER-RELATED"/>
    <property type="match status" value="1"/>
</dbReference>
<evidence type="ECO:0000256" key="5">
    <source>
        <dbReference type="ARBA" id="ARBA00022989"/>
    </source>
</evidence>
<feature type="transmembrane region" description="Helical" evidence="7">
    <location>
        <begin position="202"/>
        <end position="220"/>
    </location>
</feature>
<dbReference type="InterPro" id="IPR000109">
    <property type="entry name" value="POT_fam"/>
</dbReference>
<dbReference type="InterPro" id="IPR036259">
    <property type="entry name" value="MFS_trans_sf"/>
</dbReference>
<sequence length="594" mass="66685">MSLDVFPPSRMEEIQSANERTALLDKEKSRINNELGGSKPIDGLERTNNATWPIYFIILTIMLERAAYYGILSNLALFLSDDLELSQVVTVVSVFMFTGMAWLMCTVGGVVGDSYTGRFKAILGSFIIYIIGALLLELSARFCDKDAKVTICKKLSQKGAFILCTLFIISIGEGAFKSNITAFGAEQITRQDDKTYRMYFNWFYWGINIGCFIGYSFLAFTQQYCGFVIGYYPPVACLVLACILFLIPKSRYNVYPLSANAFKKVYNVIKEAKSRGRSNAERVGCPGLEEVMPMRSWLDRAMIKYGGSYLDSEVEEVKKLGKIGIMFIILVPYWMIYFQMNSTFLLQGLHMNLHSNDISNQSCQDKDKAIIPAASLSLADVVVVLLAIPLMDKIVYPWLDRRGWGITLSKRILIGFLFATASMVAAGVVEHFRRGLLDKQKLTQCININHNYPAVDMSIFYQVPQYALIGVSEVFASVGSLEFAYQEAPQSMHGFVMGLLYLVQSVASLLGAGLYAFSSTKVLKWVDNKGNARSANLGKLDNYFYLLAAIMFVTWLIFVVLSVKIDFKYRNESLAAVRTKRRSSNKRGDSLSKM</sequence>
<reference evidence="9" key="1">
    <citation type="submission" date="2025-08" db="UniProtKB">
        <authorList>
            <consortium name="RefSeq"/>
        </authorList>
    </citation>
    <scope>IDENTIFICATION</scope>
    <source>
        <tissue evidence="9">Tentacle</tissue>
    </source>
</reference>
<dbReference type="Pfam" id="PF00854">
    <property type="entry name" value="PTR2"/>
    <property type="match status" value="1"/>
</dbReference>
<dbReference type="InParanoid" id="A0A6P8H7S2"/>
<feature type="transmembrane region" description="Helical" evidence="7">
    <location>
        <begin position="54"/>
        <end position="79"/>
    </location>
</feature>
<accession>A0A6P8H7S2</accession>
<evidence type="ECO:0000256" key="4">
    <source>
        <dbReference type="ARBA" id="ARBA00022856"/>
    </source>
</evidence>
<dbReference type="GeneID" id="116289665"/>
<feature type="transmembrane region" description="Helical" evidence="7">
    <location>
        <begin position="495"/>
        <end position="517"/>
    </location>
</feature>
<protein>
    <submittedName>
        <fullName evidence="9">Solute carrier family 15 member 4-like</fullName>
    </submittedName>
</protein>
<keyword evidence="8" id="KW-1185">Reference proteome</keyword>
<keyword evidence="3 7" id="KW-0812">Transmembrane</keyword>
<evidence type="ECO:0000256" key="3">
    <source>
        <dbReference type="ARBA" id="ARBA00022692"/>
    </source>
</evidence>
<comment type="similarity">
    <text evidence="2">Belongs to the major facilitator superfamily. Proton-dependent oligopeptide transporter (POT/PTR) (TC 2.A.17) family.</text>
</comment>
<dbReference type="AlphaFoldDB" id="A0A6P8H7S2"/>
<keyword evidence="4" id="KW-0653">Protein transport</keyword>
<feature type="transmembrane region" description="Helical" evidence="7">
    <location>
        <begin position="91"/>
        <end position="111"/>
    </location>
</feature>
<proteinExistence type="inferred from homology"/>
<comment type="subcellular location">
    <subcellularLocation>
        <location evidence="1">Membrane</location>
        <topology evidence="1">Multi-pass membrane protein</topology>
    </subcellularLocation>
</comment>
<dbReference type="Gene3D" id="1.20.1250.20">
    <property type="entry name" value="MFS general substrate transporter like domains"/>
    <property type="match status" value="1"/>
</dbReference>
<feature type="transmembrane region" description="Helical" evidence="7">
    <location>
        <begin position="370"/>
        <end position="391"/>
    </location>
</feature>
<evidence type="ECO:0000313" key="9">
    <source>
        <dbReference type="RefSeq" id="XP_031552474.1"/>
    </source>
</evidence>
<name>A0A6P8H7S2_ACTTE</name>